<dbReference type="InterPro" id="IPR006224">
    <property type="entry name" value="PsdUridine_synth_RluA-like_CS"/>
</dbReference>
<evidence type="ECO:0000259" key="2">
    <source>
        <dbReference type="Pfam" id="PF00849"/>
    </source>
</evidence>
<dbReference type="GO" id="GO:0009982">
    <property type="term" value="F:pseudouridine synthase activity"/>
    <property type="evidence" value="ECO:0007669"/>
    <property type="project" value="InterPro"/>
</dbReference>
<reference evidence="3 4" key="2">
    <citation type="journal article" date="2022" name="Mar. Drugs">
        <title>Bioassay-Guided Fractionation Leads to the Detection of Cholic Acid Generated by the Rare Thalassomonas sp.</title>
        <authorList>
            <person name="Pheiffer F."/>
            <person name="Schneider Y.K."/>
            <person name="Hansen E.H."/>
            <person name="Andersen J.H."/>
            <person name="Isaksson J."/>
            <person name="Busche T."/>
            <person name="R C."/>
            <person name="Kalinowski J."/>
            <person name="Zyl L.V."/>
            <person name="Trindade M."/>
        </authorList>
    </citation>
    <scope>NUCLEOTIDE SEQUENCE [LARGE SCALE GENOMIC DNA]</scope>
    <source>
        <strain evidence="3 4">A5K-106</strain>
    </source>
</reference>
<evidence type="ECO:0000313" key="3">
    <source>
        <dbReference type="EMBL" id="WDE00149.1"/>
    </source>
</evidence>
<keyword evidence="4" id="KW-1185">Reference proteome</keyword>
<evidence type="ECO:0000313" key="4">
    <source>
        <dbReference type="Proteomes" id="UP000032568"/>
    </source>
</evidence>
<dbReference type="SUPFAM" id="SSF55120">
    <property type="entry name" value="Pseudouridine synthase"/>
    <property type="match status" value="1"/>
</dbReference>
<dbReference type="InterPro" id="IPR006145">
    <property type="entry name" value="PsdUridine_synth_RsuA/RluA"/>
</dbReference>
<dbReference type="KEGG" id="tact:SG35_005710"/>
<protein>
    <submittedName>
        <fullName evidence="3">TIGR01621 family pseudouridine synthase</fullName>
    </submittedName>
</protein>
<dbReference type="NCBIfam" id="TIGR01621">
    <property type="entry name" value="RluA-like"/>
    <property type="match status" value="1"/>
</dbReference>
<dbReference type="RefSeq" id="WP_044835865.1">
    <property type="nucleotide sequence ID" value="NZ_CP059735.1"/>
</dbReference>
<dbReference type="InterPro" id="IPR006508">
    <property type="entry name" value="PsdUridine_synth_RluA-like"/>
</dbReference>
<dbReference type="InterPro" id="IPR050188">
    <property type="entry name" value="RluA_PseudoU_synthase"/>
</dbReference>
<dbReference type="EMBL" id="CP059735">
    <property type="protein sequence ID" value="WDE00149.1"/>
    <property type="molecule type" value="Genomic_DNA"/>
</dbReference>
<dbReference type="PANTHER" id="PTHR21600:SF87">
    <property type="entry name" value="RNA PSEUDOURIDYLATE SYNTHASE DOMAIN-CONTAINING PROTEIN 1"/>
    <property type="match status" value="1"/>
</dbReference>
<proteinExistence type="inferred from homology"/>
<reference evidence="3 4" key="1">
    <citation type="journal article" date="2015" name="Genome Announc.">
        <title>Draft Genome Sequences of Marine Isolates of Thalassomonas viridans and Thalassomonas actiniarum.</title>
        <authorList>
            <person name="Olonade I."/>
            <person name="van Zyl L.J."/>
            <person name="Trindade M."/>
        </authorList>
    </citation>
    <scope>NUCLEOTIDE SEQUENCE [LARGE SCALE GENOMIC DNA]</scope>
    <source>
        <strain evidence="3 4">A5K-106</strain>
    </source>
</reference>
<name>A0AAF0C4M7_9GAMM</name>
<dbReference type="Proteomes" id="UP000032568">
    <property type="component" value="Chromosome"/>
</dbReference>
<dbReference type="GO" id="GO:0000455">
    <property type="term" value="P:enzyme-directed rRNA pseudouridine synthesis"/>
    <property type="evidence" value="ECO:0007669"/>
    <property type="project" value="TreeGrafter"/>
</dbReference>
<comment type="similarity">
    <text evidence="1">Belongs to the pseudouridine synthase RluA family.</text>
</comment>
<dbReference type="Gene3D" id="3.30.2350.10">
    <property type="entry name" value="Pseudouridine synthase"/>
    <property type="match status" value="1"/>
</dbReference>
<sequence>MSSEFTLVADYPDFLVVDKAAGVNFHDEDNLGQGLFNQVKAQLKQSELYPVHRLDKMTSGLVIFAKTLSSAQAFQQMFAAHQVEKYYLALSDKKPNKKQGLIKGDMAKSRRGSWKLLRTTENPAISQFFSYALGGGKRLYVVKPHSGKTHQIRVALSSISAPILGDSHYYPQASGDRGYLHAYALRFTLNNEEFSFICPPTNGQEFVQADFSNKLLDIGPPWLLNWPKL</sequence>
<dbReference type="InterPro" id="IPR020103">
    <property type="entry name" value="PsdUridine_synth_cat_dom_sf"/>
</dbReference>
<dbReference type="Pfam" id="PF00849">
    <property type="entry name" value="PseudoU_synth_2"/>
    <property type="match status" value="1"/>
</dbReference>
<dbReference type="AlphaFoldDB" id="A0AAF0C4M7"/>
<feature type="domain" description="Pseudouridine synthase RsuA/RluA-like" evidence="2">
    <location>
        <begin position="13"/>
        <end position="157"/>
    </location>
</feature>
<dbReference type="GO" id="GO:0003723">
    <property type="term" value="F:RNA binding"/>
    <property type="evidence" value="ECO:0007669"/>
    <property type="project" value="InterPro"/>
</dbReference>
<evidence type="ECO:0000256" key="1">
    <source>
        <dbReference type="ARBA" id="ARBA00010876"/>
    </source>
</evidence>
<gene>
    <name evidence="3" type="ORF">SG35_005710</name>
</gene>
<organism evidence="3 4">
    <name type="scientific">Thalassomonas actiniarum</name>
    <dbReference type="NCBI Taxonomy" id="485447"/>
    <lineage>
        <taxon>Bacteria</taxon>
        <taxon>Pseudomonadati</taxon>
        <taxon>Pseudomonadota</taxon>
        <taxon>Gammaproteobacteria</taxon>
        <taxon>Alteromonadales</taxon>
        <taxon>Colwelliaceae</taxon>
        <taxon>Thalassomonas</taxon>
    </lineage>
</organism>
<dbReference type="CDD" id="cd02869">
    <property type="entry name" value="PseudoU_synth_RluA_like"/>
    <property type="match status" value="1"/>
</dbReference>
<dbReference type="PROSITE" id="PS01129">
    <property type="entry name" value="PSI_RLU"/>
    <property type="match status" value="1"/>
</dbReference>
<accession>A0AAF0C4M7</accession>
<dbReference type="PANTHER" id="PTHR21600">
    <property type="entry name" value="MITOCHONDRIAL RNA PSEUDOURIDINE SYNTHASE"/>
    <property type="match status" value="1"/>
</dbReference>
<dbReference type="GO" id="GO:0140098">
    <property type="term" value="F:catalytic activity, acting on RNA"/>
    <property type="evidence" value="ECO:0007669"/>
    <property type="project" value="UniProtKB-ARBA"/>
</dbReference>